<evidence type="ECO:0000313" key="2">
    <source>
        <dbReference type="Proteomes" id="UP001596208"/>
    </source>
</evidence>
<proteinExistence type="predicted"/>
<comment type="caution">
    <text evidence="1">The sequence shown here is derived from an EMBL/GenBank/DDBJ whole genome shotgun (WGS) entry which is preliminary data.</text>
</comment>
<dbReference type="EMBL" id="JBHSKI010000005">
    <property type="protein sequence ID" value="MFC5171782.1"/>
    <property type="molecule type" value="Genomic_DNA"/>
</dbReference>
<sequence length="101" mass="11221">MTYFMYDAMGEEIDEPDEAQIRSLLAEISSADEEHPDVSLQHESGWSLSVFPDRFVRWQNVESAQSEPVDATLSSWDDVVGLLLMTARGETDEVTSALAAP</sequence>
<protein>
    <submittedName>
        <fullName evidence="1">Uncharacterized protein</fullName>
    </submittedName>
</protein>
<organism evidence="1 2">
    <name type="scientific">Streptomyces mutomycini</name>
    <dbReference type="NCBI Taxonomy" id="284036"/>
    <lineage>
        <taxon>Bacteria</taxon>
        <taxon>Bacillati</taxon>
        <taxon>Actinomycetota</taxon>
        <taxon>Actinomycetes</taxon>
        <taxon>Kitasatosporales</taxon>
        <taxon>Streptomycetaceae</taxon>
        <taxon>Streptomyces</taxon>
    </lineage>
</organism>
<name>A0ABW0B426_9ACTN</name>
<evidence type="ECO:0000313" key="1">
    <source>
        <dbReference type="EMBL" id="MFC5171782.1"/>
    </source>
</evidence>
<dbReference type="RefSeq" id="WP_051834612.1">
    <property type="nucleotide sequence ID" value="NZ_JBFADZ010000009.1"/>
</dbReference>
<dbReference type="Proteomes" id="UP001596208">
    <property type="component" value="Unassembled WGS sequence"/>
</dbReference>
<keyword evidence="2" id="KW-1185">Reference proteome</keyword>
<gene>
    <name evidence="1" type="ORF">ACFPRK_14390</name>
</gene>
<reference evidence="2" key="1">
    <citation type="journal article" date="2019" name="Int. J. Syst. Evol. Microbiol.">
        <title>The Global Catalogue of Microorganisms (GCM) 10K type strain sequencing project: providing services to taxonomists for standard genome sequencing and annotation.</title>
        <authorList>
            <consortium name="The Broad Institute Genomics Platform"/>
            <consortium name="The Broad Institute Genome Sequencing Center for Infectious Disease"/>
            <person name="Wu L."/>
            <person name="Ma J."/>
        </authorList>
    </citation>
    <scope>NUCLEOTIDE SEQUENCE [LARGE SCALE GENOMIC DNA]</scope>
    <source>
        <strain evidence="2">CGMCC 4.1721</strain>
    </source>
</reference>
<accession>A0ABW0B426</accession>